<accession>A0A5J4KRF1</accession>
<dbReference type="AlphaFoldDB" id="A0A5J4KRF1"/>
<dbReference type="EMBL" id="BKZW01000001">
    <property type="protein sequence ID" value="GER89011.1"/>
    <property type="molecule type" value="Genomic_DNA"/>
</dbReference>
<gene>
    <name evidence="1" type="ORF">KDW_31730</name>
</gene>
<dbReference type="Proteomes" id="UP000326912">
    <property type="component" value="Unassembled WGS sequence"/>
</dbReference>
<organism evidence="1 2">
    <name type="scientific">Dictyobacter vulcani</name>
    <dbReference type="NCBI Taxonomy" id="2607529"/>
    <lineage>
        <taxon>Bacteria</taxon>
        <taxon>Bacillati</taxon>
        <taxon>Chloroflexota</taxon>
        <taxon>Ktedonobacteria</taxon>
        <taxon>Ktedonobacterales</taxon>
        <taxon>Dictyobacteraceae</taxon>
        <taxon>Dictyobacter</taxon>
    </lineage>
</organism>
<reference evidence="1 2" key="1">
    <citation type="submission" date="2019-10" db="EMBL/GenBank/DDBJ databases">
        <title>Dictyobacter vulcani sp. nov., within the class Ktedonobacteria, isolated from soil of volcanic Mt. Zao.</title>
        <authorList>
            <person name="Zheng Y."/>
            <person name="Wang C.M."/>
            <person name="Sakai Y."/>
            <person name="Abe K."/>
            <person name="Yokota A."/>
            <person name="Yabe S."/>
        </authorList>
    </citation>
    <scope>NUCLEOTIDE SEQUENCE [LARGE SCALE GENOMIC DNA]</scope>
    <source>
        <strain evidence="1 2">W12</strain>
    </source>
</reference>
<comment type="caution">
    <text evidence="1">The sequence shown here is derived from an EMBL/GenBank/DDBJ whole genome shotgun (WGS) entry which is preliminary data.</text>
</comment>
<sequence>MWTILALIQLTWYDPSNVSTSLDEIFHPCLYTELGMTARCQHAGSIAIFLTYLQIEPDENKKAYHQTMRA</sequence>
<evidence type="ECO:0000313" key="1">
    <source>
        <dbReference type="EMBL" id="GER89011.1"/>
    </source>
</evidence>
<keyword evidence="2" id="KW-1185">Reference proteome</keyword>
<protein>
    <submittedName>
        <fullName evidence="1">Uncharacterized protein</fullName>
    </submittedName>
</protein>
<proteinExistence type="predicted"/>
<name>A0A5J4KRF1_9CHLR</name>
<evidence type="ECO:0000313" key="2">
    <source>
        <dbReference type="Proteomes" id="UP000326912"/>
    </source>
</evidence>